<dbReference type="AlphaFoldDB" id="A0A0H5QYR6"/>
<feature type="non-terminal residue" evidence="1">
    <location>
        <position position="1"/>
    </location>
</feature>
<accession>A0A0H5QYR6</accession>
<name>A0A0H5QYR6_9EUKA</name>
<sequence>ILAKLCVRNFTRSWLVRLTMSIPYWKRFLYLIHYHSETPLRAFLWVSIPTLFSDIEFVAKKFSFFRRFRNLFQVEASCLNCQVLSWMKTVALARKFQDWIKEATFVAPDQDPFNTVCIETATSIVPEALINNRLEHQFMSEINSRTLMENLAGTACLTNDIMNGWLQAFPSVNFVVGFRSIAIDEKLHTLHLSGRLYLIPLNVRRLSIDIQHLNTVIWLDNSHWVGCAIVGRQVIVYDPLGPEINSARIAQIFDRNLRPFLTNLNNGTVEVLCTKQRDT</sequence>
<proteinExistence type="predicted"/>
<dbReference type="EMBL" id="HACM01006410">
    <property type="protein sequence ID" value="CRZ06852.1"/>
    <property type="molecule type" value="Transcribed_RNA"/>
</dbReference>
<reference evidence="1" key="1">
    <citation type="submission" date="2015-04" db="EMBL/GenBank/DDBJ databases">
        <title>The genome sequence of the plant pathogenic Rhizarian Plasmodiophora brassicae reveals insights in its biotrophic life cycle and the origin of chitin synthesis.</title>
        <authorList>
            <person name="Schwelm A."/>
            <person name="Fogelqvist J."/>
            <person name="Knaust A."/>
            <person name="Julke S."/>
            <person name="Lilja T."/>
            <person name="Dhandapani V."/>
            <person name="Bonilla-Rosso G."/>
            <person name="Karlsson M."/>
            <person name="Shevchenko A."/>
            <person name="Choi S.R."/>
            <person name="Kim H.G."/>
            <person name="Park J.Y."/>
            <person name="Lim Y.P."/>
            <person name="Ludwig-Muller J."/>
            <person name="Dixelius C."/>
        </authorList>
    </citation>
    <scope>NUCLEOTIDE SEQUENCE</scope>
    <source>
        <tissue evidence="1">Potato root galls</tissue>
    </source>
</reference>
<protein>
    <submittedName>
        <fullName evidence="1">Uncharacterized protein</fullName>
    </submittedName>
</protein>
<evidence type="ECO:0000313" key="1">
    <source>
        <dbReference type="EMBL" id="CRZ06852.1"/>
    </source>
</evidence>
<organism evidence="1">
    <name type="scientific">Spongospora subterranea</name>
    <dbReference type="NCBI Taxonomy" id="70186"/>
    <lineage>
        <taxon>Eukaryota</taxon>
        <taxon>Sar</taxon>
        <taxon>Rhizaria</taxon>
        <taxon>Endomyxa</taxon>
        <taxon>Phytomyxea</taxon>
        <taxon>Plasmodiophorida</taxon>
        <taxon>Plasmodiophoridae</taxon>
        <taxon>Spongospora</taxon>
    </lineage>
</organism>